<name>A0ABT5P6R8_9PSED</name>
<dbReference type="InterPro" id="IPR038993">
    <property type="entry name" value="Gp15"/>
</dbReference>
<reference evidence="1 2" key="1">
    <citation type="submission" date="2022-05" db="EMBL/GenBank/DDBJ databases">
        <title>Novel Pseudomonas spp. Isolated from a Rainbow Trout Aquaculture Facility.</title>
        <authorList>
            <person name="Testerman T."/>
            <person name="Graf J."/>
        </authorList>
    </citation>
    <scope>NUCLEOTIDE SEQUENCE [LARGE SCALE GENOMIC DNA]</scope>
    <source>
        <strain evidence="1 2">ID1025</strain>
    </source>
</reference>
<proteinExistence type="predicted"/>
<accession>A0ABT5P6R8</accession>
<protein>
    <recommendedName>
        <fullName evidence="3">Internal virion protein C</fullName>
    </recommendedName>
</protein>
<comment type="caution">
    <text evidence="1">The sequence shown here is derived from an EMBL/GenBank/DDBJ whole genome shotgun (WGS) entry which is preliminary data.</text>
</comment>
<organism evidence="1 2">
    <name type="scientific">Pseudomonas rubra</name>
    <dbReference type="NCBI Taxonomy" id="2942627"/>
    <lineage>
        <taxon>Bacteria</taxon>
        <taxon>Pseudomonadati</taxon>
        <taxon>Pseudomonadota</taxon>
        <taxon>Gammaproteobacteria</taxon>
        <taxon>Pseudomonadales</taxon>
        <taxon>Pseudomonadaceae</taxon>
        <taxon>Pseudomonas</taxon>
    </lineage>
</organism>
<evidence type="ECO:0008006" key="3">
    <source>
        <dbReference type="Google" id="ProtNLM"/>
    </source>
</evidence>
<dbReference type="RefSeq" id="WP_273892614.1">
    <property type="nucleotide sequence ID" value="NZ_JAMDGP010000015.1"/>
</dbReference>
<dbReference type="Pfam" id="PF26212">
    <property type="entry name" value="Phage_T7_Gp15"/>
    <property type="match status" value="1"/>
</dbReference>
<sequence>MANEIAQALAQSAQTTGGRQGFRTGGGTGYQAARIKPVQADNALGDSLRNFVRAGGDAFGAYQQRRQSEADERSNEIIRKLTPEQRREAIGNGTLLYMDDPDAMQQLRYKSGRNAAYEVDSEVQQEIQKGTFRTRKDLDEWRQTRLEQKAQNYAQMAGINPDDTDYQSGFNSDITRRSAAVYDLHSQFLSKNLETQAVLETRADLQPMLDDPKSLGNPASADYFASYFNNGLKTGIFPSDGHAVKAIQLLASEAVNKEGGVQLLDNLGDKTLNVFGGQRKVRDLIEPTVYEGLKVQAQNAAYTRDSKRTEALQLGIANAIHSEDPADGWQKLNKLEQENDWIQTGTQMTPVRQQLIQAKAQLIGQVAQNSKLQAVQLQKNAQADNRQAVIDDAFTRRQAGENVAVEPKFLPTNSNTGDKYTDADMATYAARKLNQIDAMEVPDSKKAELKASLLRADYANGPFQAAFKSLLTDASREWQGALLSPEPVTDTPRLKELQAAYQQDPSTIAQLFPEQAGLLEKLRYAAETGIEPQVIIDAEKSKQGLGKDEQTAREQQWASVKNDSGYKELKYLPNAFETQARQVYDAATLRTGDSNEAARAVSEYLSKTAVSFTESTGWTGSDSFHGMVSKRDLMTDPNDVTSWETGKTIIDDTMNYLKTQPEWSAGGLSVRSANGAFYIENTLGKRYRLSKEALGNLARDRAAQAAQAHFDSNVKDAQKAEKIRQDYIKGGRGPL</sequence>
<dbReference type="Proteomes" id="UP001148184">
    <property type="component" value="Unassembled WGS sequence"/>
</dbReference>
<evidence type="ECO:0000313" key="2">
    <source>
        <dbReference type="Proteomes" id="UP001148184"/>
    </source>
</evidence>
<dbReference type="EMBL" id="JAMDGZ010000018">
    <property type="protein sequence ID" value="MDD1013847.1"/>
    <property type="molecule type" value="Genomic_DNA"/>
</dbReference>
<keyword evidence="2" id="KW-1185">Reference proteome</keyword>
<gene>
    <name evidence="1" type="ORF">M5G17_09165</name>
</gene>
<evidence type="ECO:0000313" key="1">
    <source>
        <dbReference type="EMBL" id="MDD1013847.1"/>
    </source>
</evidence>